<name>A0AA38UKU7_9AGAR</name>
<comment type="caution">
    <text evidence="2">The sequence shown here is derived from an EMBL/GenBank/DDBJ whole genome shotgun (WGS) entry which is preliminary data.</text>
</comment>
<feature type="signal peptide" evidence="1">
    <location>
        <begin position="1"/>
        <end position="25"/>
    </location>
</feature>
<evidence type="ECO:0000313" key="2">
    <source>
        <dbReference type="EMBL" id="KAJ3842252.1"/>
    </source>
</evidence>
<keyword evidence="3" id="KW-1185">Reference proteome</keyword>
<dbReference type="EMBL" id="MU806012">
    <property type="protein sequence ID" value="KAJ3842252.1"/>
    <property type="molecule type" value="Genomic_DNA"/>
</dbReference>
<gene>
    <name evidence="2" type="ORF">F5878DRAFT_409864</name>
</gene>
<accession>A0AA38UKU7</accession>
<evidence type="ECO:0000256" key="1">
    <source>
        <dbReference type="SAM" id="SignalP"/>
    </source>
</evidence>
<reference evidence="2" key="1">
    <citation type="submission" date="2022-08" db="EMBL/GenBank/DDBJ databases">
        <authorList>
            <consortium name="DOE Joint Genome Institute"/>
            <person name="Min B."/>
            <person name="Riley R."/>
            <person name="Sierra-Patev S."/>
            <person name="Naranjo-Ortiz M."/>
            <person name="Looney B."/>
            <person name="Konkel Z."/>
            <person name="Slot J.C."/>
            <person name="Sakamoto Y."/>
            <person name="Steenwyk J.L."/>
            <person name="Rokas A."/>
            <person name="Carro J."/>
            <person name="Camarero S."/>
            <person name="Ferreira P."/>
            <person name="Molpeceres G."/>
            <person name="Ruiz-Duenas F.J."/>
            <person name="Serrano A."/>
            <person name="Henrissat B."/>
            <person name="Drula E."/>
            <person name="Hughes K.W."/>
            <person name="Mata J.L."/>
            <person name="Ishikawa N.K."/>
            <person name="Vargas-Isla R."/>
            <person name="Ushijima S."/>
            <person name="Smith C.A."/>
            <person name="Ahrendt S."/>
            <person name="Andreopoulos W."/>
            <person name="He G."/>
            <person name="Labutti K."/>
            <person name="Lipzen A."/>
            <person name="Ng V."/>
            <person name="Sandor L."/>
            <person name="Barry K."/>
            <person name="Martinez A.T."/>
            <person name="Xiao Y."/>
            <person name="Gibbons J.G."/>
            <person name="Terashima K."/>
            <person name="Hibbett D.S."/>
            <person name="Grigoriev I.V."/>
        </authorList>
    </citation>
    <scope>NUCLEOTIDE SEQUENCE</scope>
    <source>
        <strain evidence="2">TFB9207</strain>
    </source>
</reference>
<sequence>MKFFSSLSLLLVFFAFTFQVALVNAISNNPDSACSGFWNHWTHHEGSSCKFYSNGDVVDGKCHEKSRSKFLGITTVKYRCKADDPPPKSSRRRR</sequence>
<proteinExistence type="predicted"/>
<feature type="chain" id="PRO_5041246627" evidence="1">
    <location>
        <begin position="26"/>
        <end position="94"/>
    </location>
</feature>
<dbReference type="AlphaFoldDB" id="A0AA38UKU7"/>
<keyword evidence="1" id="KW-0732">Signal</keyword>
<evidence type="ECO:0000313" key="3">
    <source>
        <dbReference type="Proteomes" id="UP001163846"/>
    </source>
</evidence>
<organism evidence="2 3">
    <name type="scientific">Lentinula raphanica</name>
    <dbReference type="NCBI Taxonomy" id="153919"/>
    <lineage>
        <taxon>Eukaryota</taxon>
        <taxon>Fungi</taxon>
        <taxon>Dikarya</taxon>
        <taxon>Basidiomycota</taxon>
        <taxon>Agaricomycotina</taxon>
        <taxon>Agaricomycetes</taxon>
        <taxon>Agaricomycetidae</taxon>
        <taxon>Agaricales</taxon>
        <taxon>Marasmiineae</taxon>
        <taxon>Omphalotaceae</taxon>
        <taxon>Lentinula</taxon>
    </lineage>
</organism>
<protein>
    <submittedName>
        <fullName evidence="2">Uncharacterized protein</fullName>
    </submittedName>
</protein>
<dbReference type="Proteomes" id="UP001163846">
    <property type="component" value="Unassembled WGS sequence"/>
</dbReference>